<evidence type="ECO:0000259" key="3">
    <source>
        <dbReference type="PROSITE" id="PS50977"/>
    </source>
</evidence>
<feature type="domain" description="HTH tetR-type" evidence="3">
    <location>
        <begin position="6"/>
        <end position="66"/>
    </location>
</feature>
<comment type="caution">
    <text evidence="4">The sequence shown here is derived from an EMBL/GenBank/DDBJ whole genome shotgun (WGS) entry which is preliminary data.</text>
</comment>
<evidence type="ECO:0000256" key="1">
    <source>
        <dbReference type="ARBA" id="ARBA00023125"/>
    </source>
</evidence>
<dbReference type="InterPro" id="IPR001647">
    <property type="entry name" value="HTH_TetR"/>
</dbReference>
<dbReference type="GO" id="GO:0000976">
    <property type="term" value="F:transcription cis-regulatory region binding"/>
    <property type="evidence" value="ECO:0007669"/>
    <property type="project" value="TreeGrafter"/>
</dbReference>
<dbReference type="InterPro" id="IPR009057">
    <property type="entry name" value="Homeodomain-like_sf"/>
</dbReference>
<proteinExistence type="predicted"/>
<feature type="DNA-binding region" description="H-T-H motif" evidence="2">
    <location>
        <begin position="29"/>
        <end position="48"/>
    </location>
</feature>
<keyword evidence="5" id="KW-1185">Reference proteome</keyword>
<evidence type="ECO:0000256" key="2">
    <source>
        <dbReference type="PROSITE-ProRule" id="PRU00335"/>
    </source>
</evidence>
<dbReference type="InterPro" id="IPR050109">
    <property type="entry name" value="HTH-type_TetR-like_transc_reg"/>
</dbReference>
<organism evidence="4 5">
    <name type="scientific">Nocardia tenerifensis</name>
    <dbReference type="NCBI Taxonomy" id="228006"/>
    <lineage>
        <taxon>Bacteria</taxon>
        <taxon>Bacillati</taxon>
        <taxon>Actinomycetota</taxon>
        <taxon>Actinomycetes</taxon>
        <taxon>Mycobacteriales</taxon>
        <taxon>Nocardiaceae</taxon>
        <taxon>Nocardia</taxon>
    </lineage>
</organism>
<dbReference type="PANTHER" id="PTHR30055">
    <property type="entry name" value="HTH-TYPE TRANSCRIPTIONAL REGULATOR RUTR"/>
    <property type="match status" value="1"/>
</dbReference>
<dbReference type="Gene3D" id="1.10.357.10">
    <property type="entry name" value="Tetracycline Repressor, domain 2"/>
    <property type="match status" value="1"/>
</dbReference>
<name>A0A318K9Q9_9NOCA</name>
<dbReference type="PRINTS" id="PR00455">
    <property type="entry name" value="HTHTETR"/>
</dbReference>
<reference evidence="4 5" key="1">
    <citation type="submission" date="2018-05" db="EMBL/GenBank/DDBJ databases">
        <title>Genomic Encyclopedia of Type Strains, Phase IV (KMG-IV): sequencing the most valuable type-strain genomes for metagenomic binning, comparative biology and taxonomic classification.</title>
        <authorList>
            <person name="Goeker M."/>
        </authorList>
    </citation>
    <scope>NUCLEOTIDE SEQUENCE [LARGE SCALE GENOMIC DNA]</scope>
    <source>
        <strain evidence="4 5">DSM 44704</strain>
    </source>
</reference>
<dbReference type="PANTHER" id="PTHR30055:SF239">
    <property type="entry name" value="TRANSCRIPTIONAL REGULATORY PROTEIN"/>
    <property type="match status" value="1"/>
</dbReference>
<evidence type="ECO:0000313" key="5">
    <source>
        <dbReference type="Proteomes" id="UP000247569"/>
    </source>
</evidence>
<dbReference type="PROSITE" id="PS50977">
    <property type="entry name" value="HTH_TETR_2"/>
    <property type="match status" value="1"/>
</dbReference>
<dbReference type="RefSeq" id="WP_040741550.1">
    <property type="nucleotide sequence ID" value="NZ_QJKF01000001.1"/>
</dbReference>
<gene>
    <name evidence="4" type="ORF">DFR70_101237</name>
</gene>
<dbReference type="OrthoDB" id="3218408at2"/>
<dbReference type="Pfam" id="PF00440">
    <property type="entry name" value="TetR_N"/>
    <property type="match status" value="1"/>
</dbReference>
<evidence type="ECO:0000313" key="4">
    <source>
        <dbReference type="EMBL" id="PXX70816.1"/>
    </source>
</evidence>
<sequence length="182" mass="20244">MAPPVRNPRHAWLDAAMAILSESGPDAVRVETLAAQLGVTRGGFYRQFSGRQELLDAVLDTWEHRSIDEVRQRVEQEGGDTRSKVLKAGKLTFSKELLPLDLAVREWARRDPAVAARLERVDNRRMDYLRDLLGAISDDPRDVEARSMLAFSLVIANHLIAAGHHTGTRADILESATQLILG</sequence>
<dbReference type="SUPFAM" id="SSF46689">
    <property type="entry name" value="Homeodomain-like"/>
    <property type="match status" value="1"/>
</dbReference>
<dbReference type="GO" id="GO:0003700">
    <property type="term" value="F:DNA-binding transcription factor activity"/>
    <property type="evidence" value="ECO:0007669"/>
    <property type="project" value="TreeGrafter"/>
</dbReference>
<protein>
    <submittedName>
        <fullName evidence="4">TetR family transcriptional regulator</fullName>
    </submittedName>
</protein>
<dbReference type="EMBL" id="QJKF01000001">
    <property type="protein sequence ID" value="PXX70816.1"/>
    <property type="molecule type" value="Genomic_DNA"/>
</dbReference>
<dbReference type="Proteomes" id="UP000247569">
    <property type="component" value="Unassembled WGS sequence"/>
</dbReference>
<keyword evidence="1 2" id="KW-0238">DNA-binding</keyword>
<dbReference type="AlphaFoldDB" id="A0A318K9Q9"/>
<accession>A0A318K9Q9</accession>